<dbReference type="EMBL" id="CAJNIZ010044688">
    <property type="protein sequence ID" value="CAE7698059.1"/>
    <property type="molecule type" value="Genomic_DNA"/>
</dbReference>
<dbReference type="Proteomes" id="UP000649617">
    <property type="component" value="Unassembled WGS sequence"/>
</dbReference>
<accession>A0A812WZK9</accession>
<protein>
    <submittedName>
        <fullName evidence="1">Uncharacterized protein</fullName>
    </submittedName>
</protein>
<evidence type="ECO:0000313" key="1">
    <source>
        <dbReference type="EMBL" id="CAE7698059.1"/>
    </source>
</evidence>
<dbReference type="AlphaFoldDB" id="A0A812WZK9"/>
<organism evidence="1 2">
    <name type="scientific">Symbiodinium pilosum</name>
    <name type="common">Dinoflagellate</name>
    <dbReference type="NCBI Taxonomy" id="2952"/>
    <lineage>
        <taxon>Eukaryota</taxon>
        <taxon>Sar</taxon>
        <taxon>Alveolata</taxon>
        <taxon>Dinophyceae</taxon>
        <taxon>Suessiales</taxon>
        <taxon>Symbiodiniaceae</taxon>
        <taxon>Symbiodinium</taxon>
    </lineage>
</organism>
<proteinExistence type="predicted"/>
<name>A0A812WZK9_SYMPI</name>
<reference evidence="1" key="1">
    <citation type="submission" date="2021-02" db="EMBL/GenBank/DDBJ databases">
        <authorList>
            <person name="Dougan E. K."/>
            <person name="Rhodes N."/>
            <person name="Thang M."/>
            <person name="Chan C."/>
        </authorList>
    </citation>
    <scope>NUCLEOTIDE SEQUENCE</scope>
</reference>
<sequence length="124" mass="13992">MYEMCWCRETAEQNCTEYGDFSVVAGAFVYVGPNMRTQLNSYVLGDWVSFKVTELYGTGLTTKDRARVMRQCGQEDPSDLNITAVYDEMGHLFDFGRLSASDGMLALTYKVCWCQPTPARGHLC</sequence>
<dbReference type="OrthoDB" id="411066at2759"/>
<feature type="non-terminal residue" evidence="1">
    <location>
        <position position="1"/>
    </location>
</feature>
<keyword evidence="2" id="KW-1185">Reference proteome</keyword>
<comment type="caution">
    <text evidence="1">The sequence shown here is derived from an EMBL/GenBank/DDBJ whole genome shotgun (WGS) entry which is preliminary data.</text>
</comment>
<evidence type="ECO:0000313" key="2">
    <source>
        <dbReference type="Proteomes" id="UP000649617"/>
    </source>
</evidence>
<gene>
    <name evidence="1" type="ORF">SPIL2461_LOCUS19607</name>
</gene>